<gene>
    <name evidence="2" type="ORF">G5I_12023</name>
</gene>
<evidence type="ECO:0000313" key="2">
    <source>
        <dbReference type="EMBL" id="EGI59801.1"/>
    </source>
</evidence>
<reference evidence="2" key="1">
    <citation type="submission" date="2011-02" db="EMBL/GenBank/DDBJ databases">
        <title>The genome of the leaf-cutting ant Acromyrmex echinatior suggests key adaptations to social evolution and fungus farming.</title>
        <authorList>
            <person name="Nygaard S."/>
            <person name="Zhang G."/>
        </authorList>
    </citation>
    <scope>NUCLEOTIDE SEQUENCE</scope>
</reference>
<feature type="region of interest" description="Disordered" evidence="1">
    <location>
        <begin position="1"/>
        <end position="38"/>
    </location>
</feature>
<proteinExistence type="predicted"/>
<keyword evidence="3" id="KW-1185">Reference proteome</keyword>
<feature type="compositionally biased region" description="Acidic residues" evidence="1">
    <location>
        <begin position="9"/>
        <end position="28"/>
    </location>
</feature>
<name>F4X165_ACREC</name>
<organism evidence="3">
    <name type="scientific">Acromyrmex echinatior</name>
    <name type="common">Panamanian leafcutter ant</name>
    <name type="synonym">Acromyrmex octospinosus echinatior</name>
    <dbReference type="NCBI Taxonomy" id="103372"/>
    <lineage>
        <taxon>Eukaryota</taxon>
        <taxon>Metazoa</taxon>
        <taxon>Ecdysozoa</taxon>
        <taxon>Arthropoda</taxon>
        <taxon>Hexapoda</taxon>
        <taxon>Insecta</taxon>
        <taxon>Pterygota</taxon>
        <taxon>Neoptera</taxon>
        <taxon>Endopterygota</taxon>
        <taxon>Hymenoptera</taxon>
        <taxon>Apocrita</taxon>
        <taxon>Aculeata</taxon>
        <taxon>Formicoidea</taxon>
        <taxon>Formicidae</taxon>
        <taxon>Myrmicinae</taxon>
        <taxon>Acromyrmex</taxon>
    </lineage>
</organism>
<feature type="region of interest" description="Disordered" evidence="1">
    <location>
        <begin position="87"/>
        <end position="138"/>
    </location>
</feature>
<evidence type="ECO:0000313" key="3">
    <source>
        <dbReference type="Proteomes" id="UP000007755"/>
    </source>
</evidence>
<evidence type="ECO:0000256" key="1">
    <source>
        <dbReference type="SAM" id="MobiDB-lite"/>
    </source>
</evidence>
<protein>
    <submittedName>
        <fullName evidence="2">Uncharacterized protein</fullName>
    </submittedName>
</protein>
<accession>F4X165</accession>
<dbReference type="AlphaFoldDB" id="F4X165"/>
<dbReference type="InParanoid" id="F4X165"/>
<dbReference type="Proteomes" id="UP000007755">
    <property type="component" value="Unassembled WGS sequence"/>
</dbReference>
<sequence>MKNRPDGGNDNDDNDDDEKKEDDGDYDDSGAWAQEATAGPYRAILLPTFSSSTRPYHYVGLLFAPPPPGPFSSPPFPDIPAIIPPLPRLPPSSPSLSALNAADPTNPYATGQPSYPHRPSQIGGPFTDGPQGARVPIG</sequence>
<dbReference type="EMBL" id="GL888527">
    <property type="protein sequence ID" value="EGI59801.1"/>
    <property type="molecule type" value="Genomic_DNA"/>
</dbReference>